<evidence type="ECO:0000313" key="5">
    <source>
        <dbReference type="Ensembl" id="ENSOGAP00000004582.2"/>
    </source>
</evidence>
<dbReference type="GO" id="GO:0032991">
    <property type="term" value="C:protein-containing complex"/>
    <property type="evidence" value="ECO:0007669"/>
    <property type="project" value="Ensembl"/>
</dbReference>
<evidence type="ECO:0000259" key="3">
    <source>
        <dbReference type="Pfam" id="PF20865"/>
    </source>
</evidence>
<dbReference type="STRING" id="30611.ENSOGAP00000004582"/>
<feature type="domain" description="FAM186A/B C-terminal" evidence="3">
    <location>
        <begin position="650"/>
        <end position="882"/>
    </location>
</feature>
<dbReference type="eggNOG" id="ENOG502S05D">
    <property type="taxonomic scope" value="Eukaryota"/>
</dbReference>
<dbReference type="Pfam" id="PF20865">
    <property type="entry name" value="FAM186A-B_C"/>
    <property type="match status" value="1"/>
</dbReference>
<dbReference type="Pfam" id="PF20870">
    <property type="entry name" value="FAM186A-B_N"/>
    <property type="match status" value="1"/>
</dbReference>
<dbReference type="FunCoup" id="H0WRD3">
    <property type="interactions" value="7"/>
</dbReference>
<dbReference type="InterPro" id="IPR049146">
    <property type="entry name" value="FAM186A_B_C"/>
</dbReference>
<evidence type="ECO:0000256" key="2">
    <source>
        <dbReference type="SAM" id="MobiDB-lite"/>
    </source>
</evidence>
<dbReference type="InParanoid" id="H0WRD3"/>
<dbReference type="EMBL" id="AAQR03104418">
    <property type="status" value="NOT_ANNOTATED_CDS"/>
    <property type="molecule type" value="Genomic_DNA"/>
</dbReference>
<evidence type="ECO:0000259" key="4">
    <source>
        <dbReference type="Pfam" id="PF20870"/>
    </source>
</evidence>
<reference evidence="6" key="1">
    <citation type="submission" date="2011-03" db="EMBL/GenBank/DDBJ databases">
        <title>Version 3 of the genome sequence of Otolemur garnettii (Bushbaby).</title>
        <authorList>
            <consortium name="The Broad Institute Genome Sequencing Platform"/>
            <person name="Di Palma F."/>
            <person name="Johnson J."/>
            <person name="Lander E.S."/>
            <person name="Lindblad-Toh K."/>
            <person name="Jaffe D.B."/>
            <person name="Gnerre S."/>
            <person name="MacCallum I."/>
            <person name="Przybylski D."/>
            <person name="Ribeiro F.J."/>
            <person name="Burton J.N."/>
            <person name="Walker B.J."/>
            <person name="Sharpe T."/>
            <person name="Hall G."/>
        </authorList>
    </citation>
    <scope>NUCLEOTIDE SEQUENCE [LARGE SCALE GENOMIC DNA]</scope>
</reference>
<feature type="region of interest" description="Disordered" evidence="2">
    <location>
        <begin position="611"/>
        <end position="630"/>
    </location>
</feature>
<feature type="compositionally biased region" description="Basic residues" evidence="2">
    <location>
        <begin position="611"/>
        <end position="621"/>
    </location>
</feature>
<dbReference type="EMBL" id="AAQR03104419">
    <property type="status" value="NOT_ANNOTATED_CDS"/>
    <property type="molecule type" value="Genomic_DNA"/>
</dbReference>
<keyword evidence="6" id="KW-1185">Reference proteome</keyword>
<feature type="region of interest" description="Disordered" evidence="2">
    <location>
        <begin position="396"/>
        <end position="415"/>
    </location>
</feature>
<dbReference type="EMBL" id="AAQR03104415">
    <property type="status" value="NOT_ANNOTATED_CDS"/>
    <property type="molecule type" value="Genomic_DNA"/>
</dbReference>
<dbReference type="Proteomes" id="UP000005225">
    <property type="component" value="Unassembled WGS sequence"/>
</dbReference>
<organism evidence="5 6">
    <name type="scientific">Otolemur garnettii</name>
    <name type="common">Small-eared galago</name>
    <name type="synonym">Garnett's greater bushbaby</name>
    <dbReference type="NCBI Taxonomy" id="30611"/>
    <lineage>
        <taxon>Eukaryota</taxon>
        <taxon>Metazoa</taxon>
        <taxon>Chordata</taxon>
        <taxon>Craniata</taxon>
        <taxon>Vertebrata</taxon>
        <taxon>Euteleostomi</taxon>
        <taxon>Mammalia</taxon>
        <taxon>Eutheria</taxon>
        <taxon>Euarchontoglires</taxon>
        <taxon>Primates</taxon>
        <taxon>Strepsirrhini</taxon>
        <taxon>Lorisiformes</taxon>
        <taxon>Galagidae</taxon>
        <taxon>Otolemur</taxon>
    </lineage>
</organism>
<reference evidence="5" key="2">
    <citation type="submission" date="2025-08" db="UniProtKB">
        <authorList>
            <consortium name="Ensembl"/>
        </authorList>
    </citation>
    <scope>IDENTIFICATION</scope>
</reference>
<proteinExistence type="predicted"/>
<dbReference type="AlphaFoldDB" id="H0WRD3"/>
<evidence type="ECO:0000313" key="6">
    <source>
        <dbReference type="Proteomes" id="UP000005225"/>
    </source>
</evidence>
<reference evidence="5" key="3">
    <citation type="submission" date="2025-09" db="UniProtKB">
        <authorList>
            <consortium name="Ensembl"/>
        </authorList>
    </citation>
    <scope>IDENTIFICATION</scope>
</reference>
<name>H0WRD3_OTOGA</name>
<dbReference type="GeneTree" id="ENSGT00940000162031"/>
<dbReference type="InterPro" id="IPR049144">
    <property type="entry name" value="FAM186A_B_N"/>
</dbReference>
<sequence length="883" mass="101899">MEKDDPPVLVTPDSVKSIISRIETAQITRAQEDISTQLSDILGNVNCVMSRFQEELGYDLKEKEKSHQTEQKSTKRFILLEKIASFSKEAETKEKHLHEILHWLGDWVGDSLTYEIRKSGEEEADLDEWIEVMEKVLPLSLTANKGGIQSLISLCSTLIEEQKKKAQMSKFTFWQGWQEKSPQNSQPPSPEQMLQDNHATCTKVSELKSMFQELLDSTMFNKGEARAIRYMSAMVENLNKALTLQQKENRSLEIKYKNLQIEMTKELNSQRLYFQKSIQILKSNRDALLKQLEILGGKCHGLLLIKQALEFQLKMVQTDGDEAEDLVKVLVDSPSPSDRETLPKETVMEETQQEPKVLFSPLSPSPLATAQDSGAPPSAPQLLSTMTVHSRIADFFSSKDTDGPEPVSAPSVDHKFPKECEKLVAESAGHEDKDQENYFQEKEGPSFHFRKQLSLKDSWKVPSQSEAQPWEKALHQEKWGQQWLEDEETWLQCQKWALLEEGQQEKLQQWEMLRQREMEDAVRQQQHSFLQPEKEQESPRRELEQPKEGMERTFFTPTSRWWDLAKPEPHQIRTHSAYQSRRPRLPRSRNTQPSTLGSRRPTSSIEFTYKQKAHVPTKPKKSASFPAMGTAKQRVNWPSLQTSRVTVKKKVSHMDMEAQRKSLQLLRKEAELGLPHYQCSKALEIPATPMELNRLRLRKLCHKYILCRYFQNLRQGVINHIEILQETGAPYKAQNLYVFLDNIDDLQNRRLQTWMDKQKSLEKKRPECLNSRVTMFPKLQLEENIPLNIPVVTSPKPRKCKLPPALLQHIPHSGATIKQPFPSKHQECVPQQMGCQQQKQMEAIWKMDVVSSSHPIEKKTPANIPWDQLGGHPNVPQLLALDT</sequence>
<feature type="region of interest" description="Disordered" evidence="2">
    <location>
        <begin position="521"/>
        <end position="550"/>
    </location>
</feature>
<accession>H0WRD3</accession>
<gene>
    <name evidence="5" type="primary">FAM186B</name>
</gene>
<dbReference type="Ensembl" id="ENSOGAT00000005125.2">
    <property type="protein sequence ID" value="ENSOGAP00000004582.2"/>
    <property type="gene ID" value="ENSOGAG00000005122.2"/>
</dbReference>
<feature type="region of interest" description="Disordered" evidence="2">
    <location>
        <begin position="332"/>
        <end position="381"/>
    </location>
</feature>
<feature type="compositionally biased region" description="Polar residues" evidence="2">
    <location>
        <begin position="588"/>
        <end position="605"/>
    </location>
</feature>
<feature type="coiled-coil region" evidence="1">
    <location>
        <begin position="235"/>
        <end position="269"/>
    </location>
</feature>
<feature type="region of interest" description="Disordered" evidence="2">
    <location>
        <begin position="571"/>
        <end position="605"/>
    </location>
</feature>
<dbReference type="PANTHER" id="PTHR33590:SF3">
    <property type="entry name" value="PROTEIN FAM186B"/>
    <property type="match status" value="1"/>
</dbReference>
<dbReference type="EMBL" id="AAQR03104414">
    <property type="status" value="NOT_ANNOTATED_CDS"/>
    <property type="molecule type" value="Genomic_DNA"/>
</dbReference>
<dbReference type="OMA" id="TMTVHSR"/>
<dbReference type="HOGENOM" id="CLU_015516_0_0_1"/>
<keyword evidence="1" id="KW-0175">Coiled coil</keyword>
<feature type="compositionally biased region" description="Basic and acidic residues" evidence="2">
    <location>
        <begin position="532"/>
        <end position="550"/>
    </location>
</feature>
<evidence type="ECO:0000256" key="1">
    <source>
        <dbReference type="SAM" id="Coils"/>
    </source>
</evidence>
<feature type="domain" description="FAM186A/B N-terminal" evidence="4">
    <location>
        <begin position="8"/>
        <end position="250"/>
    </location>
</feature>
<feature type="compositionally biased region" description="Basic and acidic residues" evidence="2">
    <location>
        <begin position="337"/>
        <end position="347"/>
    </location>
</feature>
<dbReference type="EMBL" id="AAQR03104417">
    <property type="status" value="NOT_ANNOTATED_CDS"/>
    <property type="molecule type" value="Genomic_DNA"/>
</dbReference>
<dbReference type="EMBL" id="AAQR03104416">
    <property type="status" value="NOT_ANNOTATED_CDS"/>
    <property type="molecule type" value="Genomic_DNA"/>
</dbReference>
<protein>
    <submittedName>
        <fullName evidence="5">Family with sequence similarity 186 member B</fullName>
    </submittedName>
</protein>
<dbReference type="PANTHER" id="PTHR33590">
    <property type="entry name" value="GLUTENIN, HIGH MOLECULAR WEIGHT SUBUNIT PW212-RELATED PROTEIN"/>
    <property type="match status" value="1"/>
</dbReference>